<dbReference type="Pfam" id="PF03807">
    <property type="entry name" value="F420_oxidored"/>
    <property type="match status" value="1"/>
</dbReference>
<dbReference type="Gene3D" id="3.40.50.720">
    <property type="entry name" value="NAD(P)-binding Rossmann-like Domain"/>
    <property type="match status" value="1"/>
</dbReference>
<keyword evidence="6 9" id="KW-0028">Amino-acid biosynthesis</keyword>
<proteinExistence type="inferred from homology"/>
<dbReference type="FunFam" id="1.10.3730.10:FF:000001">
    <property type="entry name" value="Pyrroline-5-carboxylate reductase"/>
    <property type="match status" value="1"/>
</dbReference>
<evidence type="ECO:0000259" key="11">
    <source>
        <dbReference type="Pfam" id="PF14748"/>
    </source>
</evidence>
<evidence type="ECO:0000256" key="2">
    <source>
        <dbReference type="ARBA" id="ARBA00022650"/>
    </source>
</evidence>
<evidence type="ECO:0000256" key="6">
    <source>
        <dbReference type="HAMAP-Rule" id="MF_01925"/>
    </source>
</evidence>
<dbReference type="GO" id="GO:0005737">
    <property type="term" value="C:cytoplasm"/>
    <property type="evidence" value="ECO:0007669"/>
    <property type="project" value="UniProtKB-SubCell"/>
</dbReference>
<evidence type="ECO:0000256" key="8">
    <source>
        <dbReference type="PIRSR" id="PIRSR000193-1"/>
    </source>
</evidence>
<dbReference type="AlphaFoldDB" id="A0A6I4W057"/>
<comment type="subcellular location">
    <subcellularLocation>
        <location evidence="6">Cytoplasm</location>
    </subcellularLocation>
</comment>
<feature type="domain" description="Pyrroline-5-carboxylate reductase dimerisation" evidence="11">
    <location>
        <begin position="161"/>
        <end position="265"/>
    </location>
</feature>
<dbReference type="SUPFAM" id="SSF51735">
    <property type="entry name" value="NAD(P)-binding Rossmann-fold domains"/>
    <property type="match status" value="1"/>
</dbReference>
<comment type="catalytic activity">
    <reaction evidence="6">
        <text>L-proline + NAD(+) = (S)-1-pyrroline-5-carboxylate + NADH + 2 H(+)</text>
        <dbReference type="Rhea" id="RHEA:14105"/>
        <dbReference type="ChEBI" id="CHEBI:15378"/>
        <dbReference type="ChEBI" id="CHEBI:17388"/>
        <dbReference type="ChEBI" id="CHEBI:57540"/>
        <dbReference type="ChEBI" id="CHEBI:57945"/>
        <dbReference type="ChEBI" id="CHEBI:60039"/>
        <dbReference type="EC" id="1.5.1.2"/>
    </reaction>
</comment>
<evidence type="ECO:0000313" key="12">
    <source>
        <dbReference type="EMBL" id="MXQ55610.1"/>
    </source>
</evidence>
<protein>
    <recommendedName>
        <fullName evidence="6 7">Pyrroline-5-carboxylate reductase</fullName>
        <shortName evidence="6">P5C reductase</shortName>
        <shortName evidence="6">P5CR</shortName>
        <ecNumber evidence="6 7">1.5.1.2</ecNumber>
    </recommendedName>
    <alternativeName>
        <fullName evidence="6">PCA reductase</fullName>
    </alternativeName>
</protein>
<dbReference type="UniPathway" id="UPA00098">
    <property type="reaction ID" value="UER00361"/>
</dbReference>
<evidence type="ECO:0000256" key="7">
    <source>
        <dbReference type="NCBIfam" id="TIGR00112"/>
    </source>
</evidence>
<evidence type="ECO:0000256" key="9">
    <source>
        <dbReference type="RuleBase" id="RU003903"/>
    </source>
</evidence>
<dbReference type="EC" id="1.5.1.2" evidence="6 7"/>
<dbReference type="HAMAP" id="MF_01925">
    <property type="entry name" value="P5C_reductase"/>
    <property type="match status" value="1"/>
</dbReference>
<keyword evidence="6" id="KW-0963">Cytoplasm</keyword>
<dbReference type="NCBIfam" id="TIGR00112">
    <property type="entry name" value="proC"/>
    <property type="match status" value="1"/>
</dbReference>
<evidence type="ECO:0000256" key="4">
    <source>
        <dbReference type="ARBA" id="ARBA00023002"/>
    </source>
</evidence>
<organism evidence="12 13">
    <name type="scientific">Shimazuella alba</name>
    <dbReference type="NCBI Taxonomy" id="2690964"/>
    <lineage>
        <taxon>Bacteria</taxon>
        <taxon>Bacillati</taxon>
        <taxon>Bacillota</taxon>
        <taxon>Bacilli</taxon>
        <taxon>Bacillales</taxon>
        <taxon>Thermoactinomycetaceae</taxon>
        <taxon>Shimazuella</taxon>
    </lineage>
</organism>
<accession>A0A6I4W057</accession>
<keyword evidence="13" id="KW-1185">Reference proteome</keyword>
<keyword evidence="4 6" id="KW-0560">Oxidoreductase</keyword>
<comment type="catalytic activity">
    <reaction evidence="6 9">
        <text>L-proline + NADP(+) = (S)-1-pyrroline-5-carboxylate + NADPH + 2 H(+)</text>
        <dbReference type="Rhea" id="RHEA:14109"/>
        <dbReference type="ChEBI" id="CHEBI:15378"/>
        <dbReference type="ChEBI" id="CHEBI:17388"/>
        <dbReference type="ChEBI" id="CHEBI:57783"/>
        <dbReference type="ChEBI" id="CHEBI:58349"/>
        <dbReference type="ChEBI" id="CHEBI:60039"/>
        <dbReference type="EC" id="1.5.1.2"/>
    </reaction>
</comment>
<dbReference type="InterPro" id="IPR008927">
    <property type="entry name" value="6-PGluconate_DH-like_C_sf"/>
</dbReference>
<comment type="pathway">
    <text evidence="6 9">Amino-acid biosynthesis; L-proline biosynthesis; L-proline from L-glutamate 5-semialdehyde: step 1/1.</text>
</comment>
<evidence type="ECO:0000256" key="1">
    <source>
        <dbReference type="ARBA" id="ARBA00005525"/>
    </source>
</evidence>
<sequence length="278" mass="30577">MRIGFIGAGAIAEALLVGLLANNEVKAEDVSFINRSNYDRLKYLRDKYHLPSIERQKEMLLHSDVVLLAVKPQIANEMLEEWGPKFTRNQQIISVIAGVTTKHIESFLQDDISVIRSMPNTSSTIGMSATAITAGTHATADDMNRAEKIFQGVGTVVSLEENLMDAVTGLSGSGPAYFYLMVEGLELAAQKVGLPREVSRQLILQTLIGASHMLMETGKKPEVLRQEITSEGGTTAAGLQVMEDYLFLEGLEKTIEAATKRSQEMGEIVCENKKYKIR</sequence>
<evidence type="ECO:0000256" key="5">
    <source>
        <dbReference type="ARBA" id="ARBA00058118"/>
    </source>
</evidence>
<gene>
    <name evidence="6 12" type="primary">proC</name>
    <name evidence="12" type="ORF">GSM42_18155</name>
</gene>
<feature type="domain" description="Pyrroline-5-carboxylate reductase catalytic N-terminal" evidence="10">
    <location>
        <begin position="2"/>
        <end position="98"/>
    </location>
</feature>
<dbReference type="PANTHER" id="PTHR11645:SF49">
    <property type="entry name" value="PYRROLINE-5-CARBOXYLATE REDUCTASE 1"/>
    <property type="match status" value="1"/>
</dbReference>
<keyword evidence="2 6" id="KW-0641">Proline biosynthesis</keyword>
<dbReference type="InterPro" id="IPR036291">
    <property type="entry name" value="NAD(P)-bd_dom_sf"/>
</dbReference>
<dbReference type="EMBL" id="WUUL01000016">
    <property type="protein sequence ID" value="MXQ55610.1"/>
    <property type="molecule type" value="Genomic_DNA"/>
</dbReference>
<dbReference type="PROSITE" id="PS00521">
    <property type="entry name" value="P5CR"/>
    <property type="match status" value="1"/>
</dbReference>
<dbReference type="GO" id="GO:0004735">
    <property type="term" value="F:pyrroline-5-carboxylate reductase activity"/>
    <property type="evidence" value="ECO:0007669"/>
    <property type="project" value="UniProtKB-UniRule"/>
</dbReference>
<dbReference type="InterPro" id="IPR000304">
    <property type="entry name" value="Pyrroline-COOH_reductase"/>
</dbReference>
<evidence type="ECO:0000313" key="13">
    <source>
        <dbReference type="Proteomes" id="UP000430692"/>
    </source>
</evidence>
<name>A0A6I4W057_9BACL</name>
<feature type="binding site" evidence="8">
    <location>
        <begin position="69"/>
        <end position="72"/>
    </location>
    <ligand>
        <name>NADP(+)</name>
        <dbReference type="ChEBI" id="CHEBI:58349"/>
    </ligand>
</feature>
<dbReference type="GO" id="GO:0055129">
    <property type="term" value="P:L-proline biosynthetic process"/>
    <property type="evidence" value="ECO:0007669"/>
    <property type="project" value="UniProtKB-UniRule"/>
</dbReference>
<dbReference type="Proteomes" id="UP000430692">
    <property type="component" value="Unassembled WGS sequence"/>
</dbReference>
<evidence type="ECO:0000259" key="10">
    <source>
        <dbReference type="Pfam" id="PF03807"/>
    </source>
</evidence>
<comment type="similarity">
    <text evidence="1 6 9">Belongs to the pyrroline-5-carboxylate reductase family.</text>
</comment>
<dbReference type="SUPFAM" id="SSF48179">
    <property type="entry name" value="6-phosphogluconate dehydrogenase C-terminal domain-like"/>
    <property type="match status" value="1"/>
</dbReference>
<dbReference type="Gene3D" id="1.10.3730.10">
    <property type="entry name" value="ProC C-terminal domain-like"/>
    <property type="match status" value="1"/>
</dbReference>
<reference evidence="12 13" key="1">
    <citation type="submission" date="2019-12" db="EMBL/GenBank/DDBJ databases">
        <title>Whole-genome analyses of novel actinobacteria.</title>
        <authorList>
            <person name="Sahin N."/>
            <person name="Saygin H."/>
        </authorList>
    </citation>
    <scope>NUCLEOTIDE SEQUENCE [LARGE SCALE GENOMIC DNA]</scope>
    <source>
        <strain evidence="12 13">KC615</strain>
    </source>
</reference>
<dbReference type="InterPro" id="IPR028939">
    <property type="entry name" value="P5C_Rdtase_cat_N"/>
</dbReference>
<dbReference type="InterPro" id="IPR053790">
    <property type="entry name" value="P5CR-like_CS"/>
</dbReference>
<dbReference type="Pfam" id="PF14748">
    <property type="entry name" value="P5CR_dimer"/>
    <property type="match status" value="1"/>
</dbReference>
<dbReference type="PANTHER" id="PTHR11645">
    <property type="entry name" value="PYRROLINE-5-CARBOXYLATE REDUCTASE"/>
    <property type="match status" value="1"/>
</dbReference>
<dbReference type="PIRSF" id="PIRSF000193">
    <property type="entry name" value="Pyrrol-5-carb_rd"/>
    <property type="match status" value="1"/>
</dbReference>
<comment type="function">
    <text evidence="5 6">Catalyzes the reduction of 1-pyrroline-5-carboxylate (PCA) to L-proline.</text>
</comment>
<keyword evidence="3 6" id="KW-0521">NADP</keyword>
<comment type="caution">
    <text evidence="12">The sequence shown here is derived from an EMBL/GenBank/DDBJ whole genome shotgun (WGS) entry which is preliminary data.</text>
</comment>
<evidence type="ECO:0000256" key="3">
    <source>
        <dbReference type="ARBA" id="ARBA00022857"/>
    </source>
</evidence>
<dbReference type="RefSeq" id="WP_160802958.1">
    <property type="nucleotide sequence ID" value="NZ_WUUL01000016.1"/>
</dbReference>
<dbReference type="InterPro" id="IPR029036">
    <property type="entry name" value="P5CR_dimer"/>
</dbReference>